<evidence type="ECO:0000256" key="1">
    <source>
        <dbReference type="ARBA" id="ARBA00009995"/>
    </source>
</evidence>
<evidence type="ECO:0000313" key="7">
    <source>
        <dbReference type="Proteomes" id="UP000287651"/>
    </source>
</evidence>
<dbReference type="FunFam" id="3.40.50.2000:FF:000091">
    <property type="entry name" value="Glycosyltransferase"/>
    <property type="match status" value="1"/>
</dbReference>
<keyword evidence="2 4" id="KW-0328">Glycosyltransferase</keyword>
<protein>
    <recommendedName>
        <fullName evidence="5">Glycosyltransferase</fullName>
        <ecNumber evidence="5">2.4.1.-</ecNumber>
    </recommendedName>
</protein>
<dbReference type="GO" id="GO:0035251">
    <property type="term" value="F:UDP-glucosyltransferase activity"/>
    <property type="evidence" value="ECO:0007669"/>
    <property type="project" value="InterPro"/>
</dbReference>
<dbReference type="PROSITE" id="PS00375">
    <property type="entry name" value="UDPGT"/>
    <property type="match status" value="1"/>
</dbReference>
<evidence type="ECO:0000256" key="2">
    <source>
        <dbReference type="ARBA" id="ARBA00022676"/>
    </source>
</evidence>
<evidence type="ECO:0000313" key="6">
    <source>
        <dbReference type="EMBL" id="RRT53478.1"/>
    </source>
</evidence>
<name>A0A426YP38_ENSVE</name>
<organism evidence="6 7">
    <name type="scientific">Ensete ventricosum</name>
    <name type="common">Abyssinian banana</name>
    <name type="synonym">Musa ensete</name>
    <dbReference type="NCBI Taxonomy" id="4639"/>
    <lineage>
        <taxon>Eukaryota</taxon>
        <taxon>Viridiplantae</taxon>
        <taxon>Streptophyta</taxon>
        <taxon>Embryophyta</taxon>
        <taxon>Tracheophyta</taxon>
        <taxon>Spermatophyta</taxon>
        <taxon>Magnoliopsida</taxon>
        <taxon>Liliopsida</taxon>
        <taxon>Zingiberales</taxon>
        <taxon>Musaceae</taxon>
        <taxon>Ensete</taxon>
    </lineage>
</organism>
<dbReference type="Gene3D" id="3.40.50.2000">
    <property type="entry name" value="Glycogen Phosphorylase B"/>
    <property type="match status" value="2"/>
</dbReference>
<dbReference type="InterPro" id="IPR002213">
    <property type="entry name" value="UDP_glucos_trans"/>
</dbReference>
<reference evidence="6 7" key="1">
    <citation type="journal article" date="2014" name="Agronomy (Basel)">
        <title>A Draft Genome Sequence for Ensete ventricosum, the Drought-Tolerant Tree Against Hunger.</title>
        <authorList>
            <person name="Harrison J."/>
            <person name="Moore K.A."/>
            <person name="Paszkiewicz K."/>
            <person name="Jones T."/>
            <person name="Grant M."/>
            <person name="Ambacheew D."/>
            <person name="Muzemil S."/>
            <person name="Studholme D.J."/>
        </authorList>
    </citation>
    <scope>NUCLEOTIDE SEQUENCE [LARGE SCALE GENOMIC DNA]</scope>
</reference>
<dbReference type="Pfam" id="PF00201">
    <property type="entry name" value="UDPGT"/>
    <property type="match status" value="1"/>
</dbReference>
<proteinExistence type="inferred from homology"/>
<accession>A0A426YP38</accession>
<comment type="similarity">
    <text evidence="1 4">Belongs to the UDP-glycosyltransferase family.</text>
</comment>
<gene>
    <name evidence="6" type="ORF">B296_00037244</name>
</gene>
<evidence type="ECO:0000256" key="5">
    <source>
        <dbReference type="RuleBase" id="RU362057"/>
    </source>
</evidence>
<evidence type="ECO:0000256" key="3">
    <source>
        <dbReference type="ARBA" id="ARBA00022679"/>
    </source>
</evidence>
<comment type="caution">
    <text evidence="6">The sequence shown here is derived from an EMBL/GenBank/DDBJ whole genome shotgun (WGS) entry which is preliminary data.</text>
</comment>
<dbReference type="InterPro" id="IPR050481">
    <property type="entry name" value="UDP-glycosyltransf_plant"/>
</dbReference>
<dbReference type="InterPro" id="IPR035595">
    <property type="entry name" value="UDP_glycos_trans_CS"/>
</dbReference>
<dbReference type="EC" id="2.4.1.-" evidence="5"/>
<dbReference type="Proteomes" id="UP000287651">
    <property type="component" value="Unassembled WGS sequence"/>
</dbReference>
<dbReference type="CDD" id="cd03784">
    <property type="entry name" value="GT1_Gtf-like"/>
    <property type="match status" value="1"/>
</dbReference>
<sequence>MAAVHRSPAQPHVAFVAFPFGTHAAPLFALARAIAAAAPGAALSFLSTARSLASLPQADGLGNIRLVPIADGTPESSAAPPPASEQAKIGMFLAAMPGSLRAGMDDAVAGAGGAAVSCMVTDAFLWMAGEVAAAARAPWLPLFTGGPASLSAHFHTDLLRDTIGVGERAIARSEEQLHFIPGLSAHRVCDLPEGIVFGPLDSPFSCLLHRMGQSVAKAAAVLVNTFEGLDPTIDAVFSASFSEYLHIGPLHLLVPPAGPTPDTHHCLPWLDRHAPATVAYVSFGSVMTPQPAELAALAEGLEASGAAFLWSLKDHARELLPPGFLDRTKERGLAVSWAPQLDVLRHAAVGAFVTHCGWNSELEAMTAGVPMVCRPFFGDQRMNARSVSLAWKIGVEFEGGAITKEGVTRALDTVLKGEEGKRLRATARELQAMTTRAVQPQGSSSVNFKRLMQFV</sequence>
<dbReference type="PANTHER" id="PTHR48049">
    <property type="entry name" value="GLYCOSYLTRANSFERASE"/>
    <property type="match status" value="1"/>
</dbReference>
<dbReference type="PANTHER" id="PTHR48049:SF65">
    <property type="entry name" value="ANTHOCYANIDIN 3-O-GLUCOSYLTRANSFERASE"/>
    <property type="match status" value="1"/>
</dbReference>
<keyword evidence="3 4" id="KW-0808">Transferase</keyword>
<evidence type="ECO:0000256" key="4">
    <source>
        <dbReference type="RuleBase" id="RU003718"/>
    </source>
</evidence>
<dbReference type="EMBL" id="AMZH03011123">
    <property type="protein sequence ID" value="RRT53478.1"/>
    <property type="molecule type" value="Genomic_DNA"/>
</dbReference>
<dbReference type="AlphaFoldDB" id="A0A426YP38"/>
<dbReference type="SUPFAM" id="SSF53756">
    <property type="entry name" value="UDP-Glycosyltransferase/glycogen phosphorylase"/>
    <property type="match status" value="1"/>
</dbReference>